<evidence type="ECO:0000256" key="1">
    <source>
        <dbReference type="ARBA" id="ARBA00006432"/>
    </source>
</evidence>
<organism evidence="5 6">
    <name type="scientific">Gordonia rubripertincta</name>
    <name type="common">Rhodococcus corallinus</name>
    <dbReference type="NCBI Taxonomy" id="36822"/>
    <lineage>
        <taxon>Bacteria</taxon>
        <taxon>Bacillati</taxon>
        <taxon>Actinomycetota</taxon>
        <taxon>Actinomycetes</taxon>
        <taxon>Mycobacteriales</taxon>
        <taxon>Gordoniaceae</taxon>
        <taxon>Gordonia</taxon>
    </lineage>
</organism>
<dbReference type="InterPro" id="IPR045851">
    <property type="entry name" value="AMP-bd_C_sf"/>
</dbReference>
<evidence type="ECO:0000259" key="3">
    <source>
        <dbReference type="Pfam" id="PF00501"/>
    </source>
</evidence>
<reference evidence="5" key="1">
    <citation type="submission" date="2022-12" db="EMBL/GenBank/DDBJ databases">
        <authorList>
            <person name="Krivoruchko A.V."/>
            <person name="Elkin A."/>
        </authorList>
    </citation>
    <scope>NUCLEOTIDE SEQUENCE</scope>
    <source>
        <strain evidence="5">IEGM 1388</strain>
    </source>
</reference>
<dbReference type="Gene3D" id="3.40.50.12780">
    <property type="entry name" value="N-terminal domain of ligase-like"/>
    <property type="match status" value="1"/>
</dbReference>
<dbReference type="Proteomes" id="UP001067235">
    <property type="component" value="Unassembled WGS sequence"/>
</dbReference>
<feature type="domain" description="AMP-binding enzyme C-terminal" evidence="4">
    <location>
        <begin position="436"/>
        <end position="510"/>
    </location>
</feature>
<dbReference type="EMBL" id="JAPWIE010000004">
    <property type="protein sequence ID" value="MCZ4551052.1"/>
    <property type="molecule type" value="Genomic_DNA"/>
</dbReference>
<evidence type="ECO:0000259" key="4">
    <source>
        <dbReference type="Pfam" id="PF13193"/>
    </source>
</evidence>
<dbReference type="Gene3D" id="3.30.300.30">
    <property type="match status" value="1"/>
</dbReference>
<proteinExistence type="inferred from homology"/>
<gene>
    <name evidence="5" type="ORF">O4213_13760</name>
</gene>
<name>A0ABT4MVM1_GORRU</name>
<evidence type="ECO:0000256" key="2">
    <source>
        <dbReference type="ARBA" id="ARBA00022598"/>
    </source>
</evidence>
<dbReference type="InterPro" id="IPR025110">
    <property type="entry name" value="AMP-bd_C"/>
</dbReference>
<comment type="caution">
    <text evidence="5">The sequence shown here is derived from an EMBL/GenBank/DDBJ whole genome shotgun (WGS) entry which is preliminary data.</text>
</comment>
<keyword evidence="2" id="KW-0436">Ligase</keyword>
<dbReference type="PANTHER" id="PTHR43201">
    <property type="entry name" value="ACYL-COA SYNTHETASE"/>
    <property type="match status" value="1"/>
</dbReference>
<feature type="domain" description="AMP-dependent synthetase/ligase" evidence="3">
    <location>
        <begin position="17"/>
        <end position="386"/>
    </location>
</feature>
<dbReference type="PROSITE" id="PS00455">
    <property type="entry name" value="AMP_BINDING"/>
    <property type="match status" value="1"/>
</dbReference>
<dbReference type="SUPFAM" id="SSF56801">
    <property type="entry name" value="Acetyl-CoA synthetase-like"/>
    <property type="match status" value="1"/>
</dbReference>
<comment type="similarity">
    <text evidence="1">Belongs to the ATP-dependent AMP-binding enzyme family.</text>
</comment>
<dbReference type="Pfam" id="PF13193">
    <property type="entry name" value="AMP-binding_C"/>
    <property type="match status" value="1"/>
</dbReference>
<evidence type="ECO:0000313" key="5">
    <source>
        <dbReference type="EMBL" id="MCZ4551052.1"/>
    </source>
</evidence>
<evidence type="ECO:0000313" key="6">
    <source>
        <dbReference type="Proteomes" id="UP001067235"/>
    </source>
</evidence>
<dbReference type="RefSeq" id="WP_301571777.1">
    <property type="nucleotide sequence ID" value="NZ_JAPWIE010000004.1"/>
</dbReference>
<dbReference type="InterPro" id="IPR042099">
    <property type="entry name" value="ANL_N_sf"/>
</dbReference>
<dbReference type="InterPro" id="IPR000873">
    <property type="entry name" value="AMP-dep_synth/lig_dom"/>
</dbReference>
<dbReference type="InterPro" id="IPR020845">
    <property type="entry name" value="AMP-binding_CS"/>
</dbReference>
<dbReference type="Pfam" id="PF00501">
    <property type="entry name" value="AMP-binding"/>
    <property type="match status" value="1"/>
</dbReference>
<protein>
    <submittedName>
        <fullName evidence="5">AMP-binding protein</fullName>
    </submittedName>
</protein>
<accession>A0ABT4MVM1</accession>
<dbReference type="PANTHER" id="PTHR43201:SF5">
    <property type="entry name" value="MEDIUM-CHAIN ACYL-COA LIGASE ACSF2, MITOCHONDRIAL"/>
    <property type="match status" value="1"/>
</dbReference>
<keyword evidence="6" id="KW-1185">Reference proteome</keyword>
<sequence>MTSDNGTDQRVIGQLLRARAVERPDETFLQSGTTATYTYGQLDARADAVAAGFAALGIRKGDRVAILCQNRAEMIEIYFGLARIGAVQVPLNVYLKGEFLRYQIADCQAKALVVDADGAAAVQPLLGDLTSLSAVVELDESVSSAEISRSGKTVTGYAELSDGTRSVPDVDVQPADTMSILYTSGTTGFPKGCILSHGYYMRVAGLVADGLELADTDVVYSSLPLFHTGARIMVLAMALRRGLPVVIDPAFSASNILPRCKEVGATVIIGMGAMGAAMLLQPDRDSDKDHSVHTMMMVPMTTTDQSRFTTRFGIDPWTEAFGQTECMPVLATPRSHGQRDRTSCGIAAPDLEVGLLDDDNSPVPLGEVGEICIRPKARFAMFDGYWNKPEDTLKQFSGLWYHTGDNARQLPSGAFAFVDRKKDAVRRRGENVSSLELEASLMEFAKVKEAAIHAVPSDLAEDDIKACLVLVDGESTEPAELFAFFQDNLPYYAVPRYVEVVNALPRNAVGRVMKFKLREDPLNENTWDLETLGFSVKKADRRTVSQR</sequence>